<proteinExistence type="predicted"/>
<dbReference type="PANTHER" id="PTHR35046:SF26">
    <property type="entry name" value="RNA-DIRECTED DNA POLYMERASE"/>
    <property type="match status" value="1"/>
</dbReference>
<feature type="compositionally biased region" description="Basic and acidic residues" evidence="1">
    <location>
        <begin position="192"/>
        <end position="214"/>
    </location>
</feature>
<dbReference type="GO" id="GO:0003676">
    <property type="term" value="F:nucleic acid binding"/>
    <property type="evidence" value="ECO:0007669"/>
    <property type="project" value="InterPro"/>
</dbReference>
<evidence type="ECO:0000259" key="2">
    <source>
        <dbReference type="PROSITE" id="PS50994"/>
    </source>
</evidence>
<evidence type="ECO:0000256" key="1">
    <source>
        <dbReference type="SAM" id="MobiDB-lite"/>
    </source>
</evidence>
<dbReference type="InterPro" id="IPR001584">
    <property type="entry name" value="Integrase_cat-core"/>
</dbReference>
<organism evidence="3">
    <name type="scientific">Phyllostachys edulis</name>
    <name type="common">Tortoise shell bamboo</name>
    <name type="synonym">Bambusa edulis</name>
    <dbReference type="NCBI Taxonomy" id="38705"/>
    <lineage>
        <taxon>Eukaryota</taxon>
        <taxon>Viridiplantae</taxon>
        <taxon>Streptophyta</taxon>
        <taxon>Embryophyta</taxon>
        <taxon>Tracheophyta</taxon>
        <taxon>Spermatophyta</taxon>
        <taxon>Magnoliopsida</taxon>
        <taxon>Liliopsida</taxon>
        <taxon>Poales</taxon>
        <taxon>Poaceae</taxon>
        <taxon>BOP clade</taxon>
        <taxon>Bambusoideae</taxon>
        <taxon>Arundinarodae</taxon>
        <taxon>Arundinarieae</taxon>
        <taxon>Arundinariinae</taxon>
        <taxon>Phyllostachys</taxon>
    </lineage>
</organism>
<dbReference type="InterPro" id="IPR012337">
    <property type="entry name" value="RNaseH-like_sf"/>
</dbReference>
<dbReference type="GO" id="GO:0015074">
    <property type="term" value="P:DNA integration"/>
    <property type="evidence" value="ECO:0007669"/>
    <property type="project" value="InterPro"/>
</dbReference>
<dbReference type="Gene3D" id="3.30.420.10">
    <property type="entry name" value="Ribonuclease H-like superfamily/Ribonuclease H"/>
    <property type="match status" value="1"/>
</dbReference>
<dbReference type="InterPro" id="IPR036397">
    <property type="entry name" value="RNaseH_sf"/>
</dbReference>
<dbReference type="EMBL" id="GQ252856">
    <property type="protein sequence ID" value="ADB85340.1"/>
    <property type="molecule type" value="Genomic_DNA"/>
</dbReference>
<dbReference type="SUPFAM" id="SSF53098">
    <property type="entry name" value="Ribonuclease H-like"/>
    <property type="match status" value="1"/>
</dbReference>
<name>D3IVK0_PHYED</name>
<dbReference type="PANTHER" id="PTHR35046">
    <property type="entry name" value="ZINC KNUCKLE (CCHC-TYPE) FAMILY PROTEIN"/>
    <property type="match status" value="1"/>
</dbReference>
<feature type="region of interest" description="Disordered" evidence="1">
    <location>
        <begin position="174"/>
        <end position="251"/>
    </location>
</feature>
<accession>D3IVK0</accession>
<evidence type="ECO:0000313" key="3">
    <source>
        <dbReference type="EMBL" id="ADB85340.1"/>
    </source>
</evidence>
<sequence>MRHDVDWKIVRLHGVPKTIVLDRDVKFISYFWKTLWAKLGTKLLFSITCYPQTDGQTKVMNRMLSMLLRMMIKKNLQEWEDCLSPMKFAYNMVVNSTTQLCPFDVVYGFKPITQLHLLPLPLQERANMEASTRVDFLKKLHEKTKEANKSRKKMLFEPGDLVWVLPRKEHFPKKRLRRETSRRTYIHGEITSNHKEKGGTNRPKKEQAKRESHAAKGRRKEVHTHCHTAKDGPNQAHVASGSKPSPRSLFG</sequence>
<reference evidence="3" key="1">
    <citation type="journal article" date="2010" name="J. Integr. Plant Biol.">
        <title>Insights into the bamboo genome: syntenic relationships to rice and sorghum.</title>
        <authorList>
            <person name="Gui Y.J."/>
            <person name="Zhou Y."/>
            <person name="Wang Y."/>
            <person name="Wang S."/>
            <person name="Wang S.Y."/>
            <person name="Hu Y."/>
            <person name="Bo S.P."/>
            <person name="Chen H."/>
            <person name="Zhou C.P."/>
            <person name="Ma N.X."/>
            <person name="Zhang T.Z."/>
            <person name="Fan L.J."/>
        </authorList>
    </citation>
    <scope>NUCLEOTIDE SEQUENCE</scope>
    <source>
        <tissue evidence="3">Shoot</tissue>
    </source>
</reference>
<feature type="domain" description="Integrase catalytic" evidence="2">
    <location>
        <begin position="1"/>
        <end position="110"/>
    </location>
</feature>
<dbReference type="PROSITE" id="PS50994">
    <property type="entry name" value="INTEGRASE"/>
    <property type="match status" value="1"/>
</dbReference>
<dbReference type="AlphaFoldDB" id="D3IVK0"/>
<feature type="compositionally biased region" description="Basic residues" evidence="1">
    <location>
        <begin position="215"/>
        <end position="227"/>
    </location>
</feature>
<protein>
    <submittedName>
        <fullName evidence="3">Putative retrotransposon protein</fullName>
    </submittedName>
</protein>